<feature type="transmembrane region" description="Helical" evidence="1">
    <location>
        <begin position="145"/>
        <end position="167"/>
    </location>
</feature>
<feature type="transmembrane region" description="Helical" evidence="1">
    <location>
        <begin position="294"/>
        <end position="315"/>
    </location>
</feature>
<dbReference type="InterPro" id="IPR049576">
    <property type="entry name" value="HDC-like"/>
</dbReference>
<proteinExistence type="predicted"/>
<dbReference type="CDD" id="cd21416">
    <property type="entry name" value="HDC_protein"/>
    <property type="match status" value="1"/>
</dbReference>
<comment type="caution">
    <text evidence="2">The sequence shown here is derived from an EMBL/GenBank/DDBJ whole genome shotgun (WGS) entry which is preliminary data.</text>
</comment>
<feature type="transmembrane region" description="Helical" evidence="1">
    <location>
        <begin position="270"/>
        <end position="288"/>
    </location>
</feature>
<feature type="transmembrane region" description="Helical" evidence="1">
    <location>
        <begin position="82"/>
        <end position="103"/>
    </location>
</feature>
<feature type="transmembrane region" description="Helical" evidence="1">
    <location>
        <begin position="373"/>
        <end position="393"/>
    </location>
</feature>
<keyword evidence="1" id="KW-0472">Membrane</keyword>
<dbReference type="AlphaFoldDB" id="A0A0C9QC39"/>
<dbReference type="RefSeq" id="WP_003571485.1">
    <property type="nucleotide sequence ID" value="NZ_BAYM01000151.1"/>
</dbReference>
<evidence type="ECO:0000313" key="2">
    <source>
        <dbReference type="EMBL" id="GAN37357.1"/>
    </source>
</evidence>
<dbReference type="GeneID" id="57091152"/>
<protein>
    <submittedName>
        <fullName evidence="2">Uncharacterized protein</fullName>
    </submittedName>
</protein>
<gene>
    <name evidence="2" type="ORF">LC0644_1946</name>
</gene>
<name>A0A0C9QC39_LACPA</name>
<feature type="transmembrane region" description="Helical" evidence="1">
    <location>
        <begin position="58"/>
        <end position="76"/>
    </location>
</feature>
<sequence length="396" mass="42638">MNFLIAFAVVMIFMTLGEWVATATKAFIPSVFITAVLFVIGFWTVLPKNVVENASFGPGFITICIALLLVHLGTLMNLRELLAQWKAVCIALLGVCGTLLLTLTVGTLIFDWKTVVAAVPPLTGGLVSALLMSNGLKAQGLASLVALPVAMFVIHSVVGYPLTSVLLKQESRRLLSHFRANGSKLDPNVPKMRRGAEEVKDNRPKLLNLPEKYQTSAFIMARVAIVGLLAMGFGTLTNNVINSNVVCLIFGVIAHQIGFLEDNALNKAGVFNWLMYGLLAYVFGQLSATTPAVLGGIVLQIIVLIALGVLGMFLASRLLAKPFGMSWQMAFSCSLTALFGFPADYILTSEVARAMATTEDEEEYLTQQMMPKMLVGGFATVSVASVIIATIFLKLL</sequence>
<feature type="transmembrane region" description="Helical" evidence="1">
    <location>
        <begin position="240"/>
        <end position="258"/>
    </location>
</feature>
<keyword evidence="1" id="KW-0812">Transmembrane</keyword>
<feature type="transmembrane region" description="Helical" evidence="1">
    <location>
        <begin position="115"/>
        <end position="133"/>
    </location>
</feature>
<feature type="transmembrane region" description="Helical" evidence="1">
    <location>
        <begin position="213"/>
        <end position="234"/>
    </location>
</feature>
<organism evidence="2 3">
    <name type="scientific">Lacticaseibacillus paracasei NRIC 0644</name>
    <dbReference type="NCBI Taxonomy" id="1435038"/>
    <lineage>
        <taxon>Bacteria</taxon>
        <taxon>Bacillati</taxon>
        <taxon>Bacillota</taxon>
        <taxon>Bacilli</taxon>
        <taxon>Lactobacillales</taxon>
        <taxon>Lactobacillaceae</taxon>
        <taxon>Lacticaseibacillus</taxon>
    </lineage>
</organism>
<dbReference type="Proteomes" id="UP000032552">
    <property type="component" value="Unassembled WGS sequence"/>
</dbReference>
<feature type="transmembrane region" description="Helical" evidence="1">
    <location>
        <begin position="27"/>
        <end position="46"/>
    </location>
</feature>
<evidence type="ECO:0000313" key="3">
    <source>
        <dbReference type="Proteomes" id="UP000032552"/>
    </source>
</evidence>
<dbReference type="EMBL" id="BAYM01000151">
    <property type="protein sequence ID" value="GAN37357.1"/>
    <property type="molecule type" value="Genomic_DNA"/>
</dbReference>
<keyword evidence="1" id="KW-1133">Transmembrane helix</keyword>
<accession>A0A0C9QC39</accession>
<feature type="transmembrane region" description="Helical" evidence="1">
    <location>
        <begin position="327"/>
        <end position="347"/>
    </location>
</feature>
<reference evidence="3" key="1">
    <citation type="submission" date="2014-05" db="EMBL/GenBank/DDBJ databases">
        <title>Whole genome sequencing of Lactobacillus casei NRIC0644.</title>
        <authorList>
            <person name="Atarashi H."/>
            <person name="Yoshida Y."/>
            <person name="Fujimura S."/>
            <person name="Tanaka N."/>
            <person name="Shiwa Y."/>
            <person name="Yoshikawa H."/>
            <person name="Okada S."/>
            <person name="Nakagawa J."/>
        </authorList>
    </citation>
    <scope>NUCLEOTIDE SEQUENCE [LARGE SCALE GENOMIC DNA]</scope>
    <source>
        <strain evidence="3">NRIC0644</strain>
    </source>
</reference>
<evidence type="ECO:0000256" key="1">
    <source>
        <dbReference type="SAM" id="Phobius"/>
    </source>
</evidence>